<sequence>MVNVRTIAASLAASSFIGAVVAHPGDSKEVVNHERRMHKHAQAGARRAISEWATSPDTAALKARSAARRAATAQALREKRGITEKSMKHKRDQTALEQYLSISHNSSETGYTLDTPLDVIFDSNSTAALVPEVTIGPYWVSGEFIRVDITEAQAGVPLHLDLQFIDLNSLEAVPNMLIDIWACNATGVYSGVGNGQGSLDATHGRGVQITDDDGVVEFDTIFPGHYTGRTPHIHVMSTENATVLPNSTYLTDGKPNHIGQLFFDQSLITAVELNEPYLSNTQRLTLNENDGIDAQQSTAEYDPFVDYVVLGSELQDGILAYLTVFVDLTANQTAQAHAAAHYYETGGVSSPGGGFPGGPGGPGGGFPGGPGRPPPSNSTSVPVPSATP</sequence>
<keyword evidence="2" id="KW-1185">Reference proteome</keyword>
<reference evidence="1 2" key="1">
    <citation type="journal article" date="2022" name="New Phytol.">
        <title>Ecological generalism drives hyperdiversity of secondary metabolite gene clusters in xylarialean endophytes.</title>
        <authorList>
            <person name="Franco M.E.E."/>
            <person name="Wisecaver J.H."/>
            <person name="Arnold A.E."/>
            <person name="Ju Y.M."/>
            <person name="Slot J.C."/>
            <person name="Ahrendt S."/>
            <person name="Moore L.P."/>
            <person name="Eastman K.E."/>
            <person name="Scott K."/>
            <person name="Konkel Z."/>
            <person name="Mondo S.J."/>
            <person name="Kuo A."/>
            <person name="Hayes R.D."/>
            <person name="Haridas S."/>
            <person name="Andreopoulos B."/>
            <person name="Riley R."/>
            <person name="LaButti K."/>
            <person name="Pangilinan J."/>
            <person name="Lipzen A."/>
            <person name="Amirebrahimi M."/>
            <person name="Yan J."/>
            <person name="Adam C."/>
            <person name="Keymanesh K."/>
            <person name="Ng V."/>
            <person name="Louie K."/>
            <person name="Northen T."/>
            <person name="Drula E."/>
            <person name="Henrissat B."/>
            <person name="Hsieh H.M."/>
            <person name="Youens-Clark K."/>
            <person name="Lutzoni F."/>
            <person name="Miadlikowska J."/>
            <person name="Eastwood D.C."/>
            <person name="Hamelin R.C."/>
            <person name="Grigoriev I.V."/>
            <person name="U'Ren J.M."/>
        </authorList>
    </citation>
    <scope>NUCLEOTIDE SEQUENCE [LARGE SCALE GENOMIC DNA]</scope>
    <source>
        <strain evidence="1 2">CBS 119005</strain>
    </source>
</reference>
<comment type="caution">
    <text evidence="1">The sequence shown here is derived from an EMBL/GenBank/DDBJ whole genome shotgun (WGS) entry which is preliminary data.</text>
</comment>
<dbReference type="EMBL" id="MU393617">
    <property type="protein sequence ID" value="KAI4859712.1"/>
    <property type="molecule type" value="Genomic_DNA"/>
</dbReference>
<protein>
    <submittedName>
        <fullName evidence="1">Aromatic compound dioxygenase</fullName>
    </submittedName>
</protein>
<dbReference type="Proteomes" id="UP001497700">
    <property type="component" value="Unassembled WGS sequence"/>
</dbReference>
<gene>
    <name evidence="1" type="ORF">F4820DRAFT_438960</name>
</gene>
<accession>A0ACB9YKK7</accession>
<keyword evidence="1" id="KW-0560">Oxidoreductase</keyword>
<proteinExistence type="predicted"/>
<evidence type="ECO:0000313" key="1">
    <source>
        <dbReference type="EMBL" id="KAI4859712.1"/>
    </source>
</evidence>
<evidence type="ECO:0000313" key="2">
    <source>
        <dbReference type="Proteomes" id="UP001497700"/>
    </source>
</evidence>
<organism evidence="1 2">
    <name type="scientific">Hypoxylon rubiginosum</name>
    <dbReference type="NCBI Taxonomy" id="110542"/>
    <lineage>
        <taxon>Eukaryota</taxon>
        <taxon>Fungi</taxon>
        <taxon>Dikarya</taxon>
        <taxon>Ascomycota</taxon>
        <taxon>Pezizomycotina</taxon>
        <taxon>Sordariomycetes</taxon>
        <taxon>Xylariomycetidae</taxon>
        <taxon>Xylariales</taxon>
        <taxon>Hypoxylaceae</taxon>
        <taxon>Hypoxylon</taxon>
    </lineage>
</organism>
<keyword evidence="1" id="KW-0223">Dioxygenase</keyword>
<name>A0ACB9YKK7_9PEZI</name>